<dbReference type="InterPro" id="IPR050167">
    <property type="entry name" value="Ser_Thr_protein_kinase"/>
</dbReference>
<dbReference type="GO" id="GO:0005524">
    <property type="term" value="F:ATP binding"/>
    <property type="evidence" value="ECO:0007669"/>
    <property type="project" value="InterPro"/>
</dbReference>
<dbReference type="Gene3D" id="1.10.510.10">
    <property type="entry name" value="Transferase(Phosphotransferase) domain 1"/>
    <property type="match status" value="1"/>
</dbReference>
<evidence type="ECO:0000313" key="3">
    <source>
        <dbReference type="Proteomes" id="UP000266673"/>
    </source>
</evidence>
<dbReference type="InterPro" id="IPR000719">
    <property type="entry name" value="Prot_kinase_dom"/>
</dbReference>
<proteinExistence type="predicted"/>
<sequence>MGNLRNYLTSNFRKLYWKNKLKILIDISAYLNQIHTAGYVHADLHSGNILLSQDISGGIISYIADLGLSRKIEESDSEGVYGVLPYVAPEVLNKQPYTTATDVYSFGVIMAEISTGKPPYYDIDYDVNLAIKICKGLRPEFDKSIPKCYIQLANRCMDANPSCRPTASDINCKLISFWCCMIFNYGETAKEALVRKKAFESADLIIPTLITTIPNYSQTKFSSKLLNFPNLSNPLNSFASKPLNFQILSNPLNSSFYDPTLQNCFISNNADNADDQCDDNSGWIKTKLIFSPFSHCTFCY</sequence>
<protein>
    <submittedName>
        <fullName evidence="2">Kinase-like domain-containing protein</fullName>
    </submittedName>
</protein>
<dbReference type="GO" id="GO:0005737">
    <property type="term" value="C:cytoplasm"/>
    <property type="evidence" value="ECO:0007669"/>
    <property type="project" value="TreeGrafter"/>
</dbReference>
<dbReference type="GO" id="GO:0004672">
    <property type="term" value="F:protein kinase activity"/>
    <property type="evidence" value="ECO:0007669"/>
    <property type="project" value="InterPro"/>
</dbReference>
<organism evidence="2 3">
    <name type="scientific">Gigaspora rosea</name>
    <dbReference type="NCBI Taxonomy" id="44941"/>
    <lineage>
        <taxon>Eukaryota</taxon>
        <taxon>Fungi</taxon>
        <taxon>Fungi incertae sedis</taxon>
        <taxon>Mucoromycota</taxon>
        <taxon>Glomeromycotina</taxon>
        <taxon>Glomeromycetes</taxon>
        <taxon>Diversisporales</taxon>
        <taxon>Gigasporaceae</taxon>
        <taxon>Gigaspora</taxon>
    </lineage>
</organism>
<dbReference type="InterPro" id="IPR001245">
    <property type="entry name" value="Ser-Thr/Tyr_kinase_cat_dom"/>
</dbReference>
<dbReference type="Pfam" id="PF07714">
    <property type="entry name" value="PK_Tyr_Ser-Thr"/>
    <property type="match status" value="1"/>
</dbReference>
<dbReference type="AlphaFoldDB" id="A0A397W1W4"/>
<dbReference type="EMBL" id="QKWP01000178">
    <property type="protein sequence ID" value="RIB25326.1"/>
    <property type="molecule type" value="Genomic_DNA"/>
</dbReference>
<dbReference type="InterPro" id="IPR011009">
    <property type="entry name" value="Kinase-like_dom_sf"/>
</dbReference>
<name>A0A397W1W4_9GLOM</name>
<comment type="caution">
    <text evidence="2">The sequence shown here is derived from an EMBL/GenBank/DDBJ whole genome shotgun (WGS) entry which is preliminary data.</text>
</comment>
<gene>
    <name evidence="2" type="ORF">C2G38_2138808</name>
</gene>
<dbReference type="OrthoDB" id="1911848at2759"/>
<dbReference type="STRING" id="44941.A0A397W1W4"/>
<evidence type="ECO:0000259" key="1">
    <source>
        <dbReference type="PROSITE" id="PS50011"/>
    </source>
</evidence>
<evidence type="ECO:0000313" key="2">
    <source>
        <dbReference type="EMBL" id="RIB25326.1"/>
    </source>
</evidence>
<keyword evidence="2" id="KW-0418">Kinase</keyword>
<accession>A0A397W1W4</accession>
<keyword evidence="3" id="KW-1185">Reference proteome</keyword>
<reference evidence="2 3" key="1">
    <citation type="submission" date="2018-06" db="EMBL/GenBank/DDBJ databases">
        <title>Comparative genomics reveals the genomic features of Rhizophagus irregularis, R. cerebriforme, R. diaphanum and Gigaspora rosea, and their symbiotic lifestyle signature.</title>
        <authorList>
            <person name="Morin E."/>
            <person name="San Clemente H."/>
            <person name="Chen E.C.H."/>
            <person name="De La Providencia I."/>
            <person name="Hainaut M."/>
            <person name="Kuo A."/>
            <person name="Kohler A."/>
            <person name="Murat C."/>
            <person name="Tang N."/>
            <person name="Roy S."/>
            <person name="Loubradou J."/>
            <person name="Henrissat B."/>
            <person name="Grigoriev I.V."/>
            <person name="Corradi N."/>
            <person name="Roux C."/>
            <person name="Martin F.M."/>
        </authorList>
    </citation>
    <scope>NUCLEOTIDE SEQUENCE [LARGE SCALE GENOMIC DNA]</scope>
    <source>
        <strain evidence="2 3">DAOM 194757</strain>
    </source>
</reference>
<dbReference type="SUPFAM" id="SSF56112">
    <property type="entry name" value="Protein kinase-like (PK-like)"/>
    <property type="match status" value="1"/>
</dbReference>
<dbReference type="Proteomes" id="UP000266673">
    <property type="component" value="Unassembled WGS sequence"/>
</dbReference>
<dbReference type="PANTHER" id="PTHR23257">
    <property type="entry name" value="SERINE-THREONINE PROTEIN KINASE"/>
    <property type="match status" value="1"/>
</dbReference>
<dbReference type="PROSITE" id="PS50011">
    <property type="entry name" value="PROTEIN_KINASE_DOM"/>
    <property type="match status" value="1"/>
</dbReference>
<dbReference type="GO" id="GO:0007165">
    <property type="term" value="P:signal transduction"/>
    <property type="evidence" value="ECO:0007669"/>
    <property type="project" value="TreeGrafter"/>
</dbReference>
<feature type="domain" description="Protein kinase" evidence="1">
    <location>
        <begin position="1"/>
        <end position="178"/>
    </location>
</feature>
<keyword evidence="2" id="KW-0808">Transferase</keyword>